<dbReference type="CDD" id="cd17244">
    <property type="entry name" value="RMtype1_S_Apa101655I-TRD2-CR2_like"/>
    <property type="match status" value="1"/>
</dbReference>
<dbReference type="PANTHER" id="PTHR43140:SF1">
    <property type="entry name" value="TYPE I RESTRICTION ENZYME ECOKI SPECIFICITY SUBUNIT"/>
    <property type="match status" value="1"/>
</dbReference>
<dbReference type="REBASE" id="265898">
    <property type="entry name" value="S.Mag723ORF2345P"/>
</dbReference>
<evidence type="ECO:0000256" key="3">
    <source>
        <dbReference type="ARBA" id="ARBA00023125"/>
    </source>
</evidence>
<evidence type="ECO:0000313" key="7">
    <source>
        <dbReference type="Proteomes" id="UP000216943"/>
    </source>
</evidence>
<accession>A0A269TIR0</accession>
<dbReference type="SUPFAM" id="SSF116734">
    <property type="entry name" value="DNA methylase specificity domain"/>
    <property type="match status" value="2"/>
</dbReference>
<dbReference type="CDD" id="cd17291">
    <property type="entry name" value="RMtype1_S_MgeORF438P-TRD-CR_like"/>
    <property type="match status" value="1"/>
</dbReference>
<comment type="similarity">
    <text evidence="1">Belongs to the type-I restriction system S methylase family.</text>
</comment>
<dbReference type="GO" id="GO:0003677">
    <property type="term" value="F:DNA binding"/>
    <property type="evidence" value="ECO:0007669"/>
    <property type="project" value="UniProtKB-KW"/>
</dbReference>
<dbReference type="Gene3D" id="1.10.287.1120">
    <property type="entry name" value="Bipartite methylase S protein"/>
    <property type="match status" value="1"/>
</dbReference>
<dbReference type="InterPro" id="IPR051212">
    <property type="entry name" value="Type-I_RE_S_subunit"/>
</dbReference>
<gene>
    <name evidence="6" type="ORF">CJJ23_02350</name>
</gene>
<dbReference type="EMBL" id="NQNY01000006">
    <property type="protein sequence ID" value="PAK21359.1"/>
    <property type="molecule type" value="Genomic_DNA"/>
</dbReference>
<comment type="caution">
    <text evidence="6">The sequence shown here is derived from an EMBL/GenBank/DDBJ whole genome shotgun (WGS) entry which is preliminary data.</text>
</comment>
<name>A0A269TIR0_9BACT</name>
<evidence type="ECO:0000256" key="2">
    <source>
        <dbReference type="ARBA" id="ARBA00022747"/>
    </source>
</evidence>
<dbReference type="Proteomes" id="UP000216943">
    <property type="component" value="Unassembled WGS sequence"/>
</dbReference>
<dbReference type="Gene3D" id="3.90.220.20">
    <property type="entry name" value="DNA methylase specificity domains"/>
    <property type="match status" value="2"/>
</dbReference>
<evidence type="ECO:0000256" key="4">
    <source>
        <dbReference type="ARBA" id="ARBA00038652"/>
    </source>
</evidence>
<feature type="domain" description="Type I restriction modification DNA specificity" evidence="5">
    <location>
        <begin position="297"/>
        <end position="438"/>
    </location>
</feature>
<sequence>MSPEDLKASILKWAMTGKLTKQKPDDEPVEILLERIKIEKQKLYKEDKLKKQVVENYLIYENENSVYYENKSNSLKSEIINVPYVIPKYWKYRRFKDIVNFYIGKTPPRSNPEWWGNEIPWVSIADMTPNGVINKTKESLSDKSQKLFNNKISPKETLIMSFKLTVGRVSILGINATHNEAIISIFPYSDKNYVFRNFLFNILPTISNEGKFKNAIKGMTLNSSSISNLLIPIPSIDEQNRINKKIQILEEKLAKYSEYYYRLQELNISLTKKLSVSVLKKLIQNDGFKKRKIYKEKLIDIAGITIGKYISSKEIIDDGEFVVMGGGFKSTGRYNKFNFEKGIVIPNRGSYSGYVNYLTEKFWATSNAFVINPINNILLDKFLYYYLKSLEYKIRNSKFGGAIPMLTRKQIENVIVEIPSLEQQNKILEKLDEVFKKNKNLELLVK</sequence>
<feature type="domain" description="Type I restriction modification DNA specificity" evidence="5">
    <location>
        <begin position="87"/>
        <end position="251"/>
    </location>
</feature>
<dbReference type="RefSeq" id="WP_095334772.1">
    <property type="nucleotide sequence ID" value="NZ_NQNY01000006.1"/>
</dbReference>
<evidence type="ECO:0000313" key="6">
    <source>
        <dbReference type="EMBL" id="PAK21359.1"/>
    </source>
</evidence>
<reference evidence="7" key="1">
    <citation type="submission" date="2017-08" db="EMBL/GenBank/DDBJ databases">
        <authorList>
            <person name="Alvarez-Ponce D."/>
            <person name="Weitzman C.L."/>
            <person name="Tillett R.L."/>
            <person name="Sandmeier F.C."/>
            <person name="Tracy C.R."/>
        </authorList>
    </citation>
    <scope>NUCLEOTIDE SEQUENCE [LARGE SCALE GENOMIC DNA]</scope>
    <source>
        <strain evidence="7">723</strain>
    </source>
</reference>
<protein>
    <recommendedName>
        <fullName evidence="5">Type I restriction modification DNA specificity domain-containing protein</fullName>
    </recommendedName>
</protein>
<dbReference type="PANTHER" id="PTHR43140">
    <property type="entry name" value="TYPE-1 RESTRICTION ENZYME ECOKI SPECIFICITY PROTEIN"/>
    <property type="match status" value="1"/>
</dbReference>
<comment type="subunit">
    <text evidence="4">The methyltransferase is composed of M and S polypeptides.</text>
</comment>
<evidence type="ECO:0000256" key="1">
    <source>
        <dbReference type="ARBA" id="ARBA00010923"/>
    </source>
</evidence>
<dbReference type="InterPro" id="IPR000055">
    <property type="entry name" value="Restrct_endonuc_typeI_TRD"/>
</dbReference>
<keyword evidence="2" id="KW-0680">Restriction system</keyword>
<dbReference type="AlphaFoldDB" id="A0A269TIR0"/>
<keyword evidence="3" id="KW-0238">DNA-binding</keyword>
<dbReference type="InterPro" id="IPR044946">
    <property type="entry name" value="Restrct_endonuc_typeI_TRD_sf"/>
</dbReference>
<dbReference type="GO" id="GO:0009307">
    <property type="term" value="P:DNA restriction-modification system"/>
    <property type="evidence" value="ECO:0007669"/>
    <property type="project" value="UniProtKB-KW"/>
</dbReference>
<proteinExistence type="inferred from homology"/>
<organism evidence="6 7">
    <name type="scientific">Mycoplasmopsis agassizii</name>
    <dbReference type="NCBI Taxonomy" id="33922"/>
    <lineage>
        <taxon>Bacteria</taxon>
        <taxon>Bacillati</taxon>
        <taxon>Mycoplasmatota</taxon>
        <taxon>Mycoplasmoidales</taxon>
        <taxon>Metamycoplasmataceae</taxon>
        <taxon>Mycoplasmopsis</taxon>
    </lineage>
</organism>
<evidence type="ECO:0000259" key="5">
    <source>
        <dbReference type="Pfam" id="PF01420"/>
    </source>
</evidence>
<dbReference type="Pfam" id="PF01420">
    <property type="entry name" value="Methylase_S"/>
    <property type="match status" value="2"/>
</dbReference>